<sequence length="215" mass="24096">MTEAIASPSATGFAFERRIGYVLEQIKGNLEPGWTFLIRGEQEIREHFKEPSLNGVDHMIQVQKPTGEQHVFLLQEKWKLITNQREVSQFLDCCARILARMPQYGGTIHRMWISRTVPSANGEKSLQEGQCILVQTCTSQTMLAINTALMLCEVLGRRDLAVALIESIGSLMPSKEEAIADPKAEHNTFEPVSDFGEKRVLPITNKTVVMVKKVG</sequence>
<dbReference type="AlphaFoldDB" id="A0A6C0APF6"/>
<evidence type="ECO:0000313" key="1">
    <source>
        <dbReference type="EMBL" id="QHS81330.1"/>
    </source>
</evidence>
<dbReference type="EMBL" id="MN740734">
    <property type="protein sequence ID" value="QHS81330.1"/>
    <property type="molecule type" value="Genomic_DNA"/>
</dbReference>
<organism evidence="1">
    <name type="scientific">viral metagenome</name>
    <dbReference type="NCBI Taxonomy" id="1070528"/>
    <lineage>
        <taxon>unclassified sequences</taxon>
        <taxon>metagenomes</taxon>
        <taxon>organismal metagenomes</taxon>
    </lineage>
</organism>
<accession>A0A6C0APF6</accession>
<protein>
    <submittedName>
        <fullName evidence="1">Uncharacterized protein</fullName>
    </submittedName>
</protein>
<proteinExistence type="predicted"/>
<reference evidence="1" key="1">
    <citation type="journal article" date="2020" name="Nature">
        <title>Giant virus diversity and host interactions through global metagenomics.</title>
        <authorList>
            <person name="Schulz F."/>
            <person name="Roux S."/>
            <person name="Paez-Espino D."/>
            <person name="Jungbluth S."/>
            <person name="Walsh D.A."/>
            <person name="Denef V.J."/>
            <person name="McMahon K.D."/>
            <person name="Konstantinidis K.T."/>
            <person name="Eloe-Fadrosh E.A."/>
            <person name="Kyrpides N.C."/>
            <person name="Woyke T."/>
        </authorList>
    </citation>
    <scope>NUCLEOTIDE SEQUENCE</scope>
    <source>
        <strain evidence="1">GVMAG-S-1101161-73</strain>
    </source>
</reference>
<name>A0A6C0APF6_9ZZZZ</name>